<dbReference type="Proteomes" id="UP001501295">
    <property type="component" value="Unassembled WGS sequence"/>
</dbReference>
<evidence type="ECO:0000313" key="3">
    <source>
        <dbReference type="Proteomes" id="UP001501295"/>
    </source>
</evidence>
<dbReference type="PANTHER" id="PTHR30383:SF5">
    <property type="entry name" value="SGNH HYDROLASE-TYPE ESTERASE DOMAIN-CONTAINING PROTEIN"/>
    <property type="match status" value="1"/>
</dbReference>
<gene>
    <name evidence="2" type="ORF">GCM10025780_04590</name>
</gene>
<dbReference type="Gene3D" id="3.40.50.1110">
    <property type="entry name" value="SGNH hydrolase"/>
    <property type="match status" value="1"/>
</dbReference>
<dbReference type="EMBL" id="BAABLM010000001">
    <property type="protein sequence ID" value="GAA4666106.1"/>
    <property type="molecule type" value="Genomic_DNA"/>
</dbReference>
<evidence type="ECO:0000259" key="1">
    <source>
        <dbReference type="Pfam" id="PF13472"/>
    </source>
</evidence>
<dbReference type="RefSeq" id="WP_345372759.1">
    <property type="nucleotide sequence ID" value="NZ_BAABLM010000001.1"/>
</dbReference>
<dbReference type="SUPFAM" id="SSF52266">
    <property type="entry name" value="SGNH hydrolase"/>
    <property type="match status" value="1"/>
</dbReference>
<keyword evidence="3" id="KW-1185">Reference proteome</keyword>
<dbReference type="InterPro" id="IPR036514">
    <property type="entry name" value="SGNH_hydro_sf"/>
</dbReference>
<proteinExistence type="predicted"/>
<reference evidence="3" key="1">
    <citation type="journal article" date="2019" name="Int. J. Syst. Evol. Microbiol.">
        <title>The Global Catalogue of Microorganisms (GCM) 10K type strain sequencing project: providing services to taxonomists for standard genome sequencing and annotation.</title>
        <authorList>
            <consortium name="The Broad Institute Genomics Platform"/>
            <consortium name="The Broad Institute Genome Sequencing Center for Infectious Disease"/>
            <person name="Wu L."/>
            <person name="Ma J."/>
        </authorList>
    </citation>
    <scope>NUCLEOTIDE SEQUENCE [LARGE SCALE GENOMIC DNA]</scope>
    <source>
        <strain evidence="3">JCM 18956</strain>
    </source>
</reference>
<evidence type="ECO:0000313" key="2">
    <source>
        <dbReference type="EMBL" id="GAA4666106.1"/>
    </source>
</evidence>
<dbReference type="InterPro" id="IPR008265">
    <property type="entry name" value="Lipase_GDSL_AS"/>
</dbReference>
<dbReference type="InterPro" id="IPR051532">
    <property type="entry name" value="Ester_Hydrolysis_Enzymes"/>
</dbReference>
<dbReference type="PANTHER" id="PTHR30383">
    <property type="entry name" value="THIOESTERASE 1/PROTEASE 1/LYSOPHOSPHOLIPASE L1"/>
    <property type="match status" value="1"/>
</dbReference>
<sequence>MAFGEKLVFLGDSITAGGDWAAWFPDDEVVNLGVNGDTTAQVQARLDAVVAEEPDSILLLIGTNDFRDRRSVEQVVRNVETILVDLRRLLPGARLLLQSIMPRQEEFAPRIHDANRHLRQFAATVRAQYLDLWPAMAVGESLNPAFTEDGLHLTQAGYEAWLGELRPALERLRDEPPMSRPISIIRDAY</sequence>
<dbReference type="Pfam" id="PF13472">
    <property type="entry name" value="Lipase_GDSL_2"/>
    <property type="match status" value="1"/>
</dbReference>
<accession>A0ABP8VKE0</accession>
<protein>
    <recommendedName>
        <fullName evidence="1">SGNH hydrolase-type esterase domain-containing protein</fullName>
    </recommendedName>
</protein>
<feature type="domain" description="SGNH hydrolase-type esterase" evidence="1">
    <location>
        <begin position="9"/>
        <end position="160"/>
    </location>
</feature>
<name>A0ABP8VKE0_9MICO</name>
<dbReference type="InterPro" id="IPR013830">
    <property type="entry name" value="SGNH_hydro"/>
</dbReference>
<comment type="caution">
    <text evidence="2">The sequence shown here is derived from an EMBL/GenBank/DDBJ whole genome shotgun (WGS) entry which is preliminary data.</text>
</comment>
<dbReference type="PROSITE" id="PS01098">
    <property type="entry name" value="LIPASE_GDSL_SER"/>
    <property type="match status" value="1"/>
</dbReference>
<organism evidence="2 3">
    <name type="scientific">Frondihabitans cladoniiphilus</name>
    <dbReference type="NCBI Taxonomy" id="715785"/>
    <lineage>
        <taxon>Bacteria</taxon>
        <taxon>Bacillati</taxon>
        <taxon>Actinomycetota</taxon>
        <taxon>Actinomycetes</taxon>
        <taxon>Micrococcales</taxon>
        <taxon>Microbacteriaceae</taxon>
        <taxon>Frondihabitans</taxon>
    </lineage>
</organism>